<protein>
    <submittedName>
        <fullName evidence="1">Uncharacterized protein</fullName>
    </submittedName>
</protein>
<gene>
    <name evidence="1" type="ORF">GCM10023314_07900</name>
</gene>
<keyword evidence="2" id="KW-1185">Reference proteome</keyword>
<reference evidence="2" key="1">
    <citation type="journal article" date="2019" name="Int. J. Syst. Evol. Microbiol.">
        <title>The Global Catalogue of Microorganisms (GCM) 10K type strain sequencing project: providing services to taxonomists for standard genome sequencing and annotation.</title>
        <authorList>
            <consortium name="The Broad Institute Genomics Platform"/>
            <consortium name="The Broad Institute Genome Sequencing Center for Infectious Disease"/>
            <person name="Wu L."/>
            <person name="Ma J."/>
        </authorList>
    </citation>
    <scope>NUCLEOTIDE SEQUENCE [LARGE SCALE GENOMIC DNA]</scope>
    <source>
        <strain evidence="2">JCM 18285</strain>
    </source>
</reference>
<sequence>MKKIQELNTKRRYYILKHKKEDANGLENAMTKAIKEQAKKKQYTSN</sequence>
<dbReference type="Proteomes" id="UP001501302">
    <property type="component" value="Unassembled WGS sequence"/>
</dbReference>
<evidence type="ECO:0000313" key="2">
    <source>
        <dbReference type="Proteomes" id="UP001501302"/>
    </source>
</evidence>
<evidence type="ECO:0000313" key="1">
    <source>
        <dbReference type="EMBL" id="GAA4937750.1"/>
    </source>
</evidence>
<name>A0ABP9GE36_9FLAO</name>
<organism evidence="1 2">
    <name type="scientific">Algibacter agarivorans</name>
    <dbReference type="NCBI Taxonomy" id="1109741"/>
    <lineage>
        <taxon>Bacteria</taxon>
        <taxon>Pseudomonadati</taxon>
        <taxon>Bacteroidota</taxon>
        <taxon>Flavobacteriia</taxon>
        <taxon>Flavobacteriales</taxon>
        <taxon>Flavobacteriaceae</taxon>
        <taxon>Algibacter</taxon>
    </lineage>
</organism>
<accession>A0ABP9GE36</accession>
<dbReference type="EMBL" id="BAABJJ010000011">
    <property type="protein sequence ID" value="GAA4937750.1"/>
    <property type="molecule type" value="Genomic_DNA"/>
</dbReference>
<dbReference type="RefSeq" id="WP_345190313.1">
    <property type="nucleotide sequence ID" value="NZ_BAABJJ010000011.1"/>
</dbReference>
<proteinExistence type="predicted"/>
<comment type="caution">
    <text evidence="1">The sequence shown here is derived from an EMBL/GenBank/DDBJ whole genome shotgun (WGS) entry which is preliminary data.</text>
</comment>